<keyword evidence="2" id="KW-0472">Membrane</keyword>
<dbReference type="InterPro" id="IPR011701">
    <property type="entry name" value="MFS"/>
</dbReference>
<feature type="transmembrane region" description="Helical" evidence="2">
    <location>
        <begin position="304"/>
        <end position="320"/>
    </location>
</feature>
<feature type="compositionally biased region" description="Basic and acidic residues" evidence="1">
    <location>
        <begin position="465"/>
        <end position="481"/>
    </location>
</feature>
<evidence type="ECO:0000256" key="2">
    <source>
        <dbReference type="SAM" id="Phobius"/>
    </source>
</evidence>
<keyword evidence="2" id="KW-0812">Transmembrane</keyword>
<evidence type="ECO:0000256" key="1">
    <source>
        <dbReference type="SAM" id="MobiDB-lite"/>
    </source>
</evidence>
<dbReference type="InterPro" id="IPR036259">
    <property type="entry name" value="MFS_trans_sf"/>
</dbReference>
<feature type="transmembrane region" description="Helical" evidence="2">
    <location>
        <begin position="358"/>
        <end position="381"/>
    </location>
</feature>
<feature type="region of interest" description="Disordered" evidence="1">
    <location>
        <begin position="451"/>
        <end position="481"/>
    </location>
</feature>
<name>A0A8S4G0D3_PLUXY</name>
<feature type="transmembrane region" description="Helical" evidence="2">
    <location>
        <begin position="179"/>
        <end position="201"/>
    </location>
</feature>
<feature type="transmembrane region" description="Helical" evidence="2">
    <location>
        <begin position="421"/>
        <end position="442"/>
    </location>
</feature>
<sequence length="481" mass="52118">MTEEPEESSDLLATYKKDGTQLTITQNNLNGKSNNVENTSSEPPDGGFRAYLVLIGSFLTNGLLFGVINSFGVIYVDLEKILVTEGVHNAGTRASLVGSLAMGTTFFLSPLSGTLTGFLGLRMTAVLGGSLATAGLLLSSFVYKNVDALCFTYGILYGMGASLAYTPSLAILGHYFKKYLGLANGIVCIGSSVFTVIMPALIQHMNHQYGLEWMFRVLTVFTFGIALCGLLFKPIALTKIEKPLSEDRCFKTIVKKILTVEIWLNKKYRYWALSMPVALFGYFVPYIHMKAHIGEVFKNSDSNLPIQCLAVTSGVGRLLFGYLADKKWVNNIFLQQLSFYIIGTMTIILPFIGSFPLFVVAVLVMGLFDGAFIALIGPIAISLCGSQYAAQAIGCMLGMAAPPLSFGPPFAAYLHSVYNSYTIPFVLAGISPIVGATLMFIIRFQNTPKPSHPAANGRSASARNGDIERNLTLRESDPAPL</sequence>
<dbReference type="SUPFAM" id="SSF103473">
    <property type="entry name" value="MFS general substrate transporter"/>
    <property type="match status" value="1"/>
</dbReference>
<evidence type="ECO:0000313" key="3">
    <source>
        <dbReference type="EMBL" id="CAG9132738.1"/>
    </source>
</evidence>
<feature type="transmembrane region" description="Helical" evidence="2">
    <location>
        <begin position="213"/>
        <end position="232"/>
    </location>
</feature>
<gene>
    <name evidence="3" type="ORF">PLXY2_LOCUS10950</name>
</gene>
<feature type="transmembrane region" description="Helical" evidence="2">
    <location>
        <begin position="155"/>
        <end position="172"/>
    </location>
</feature>
<dbReference type="Gene3D" id="1.20.1250.20">
    <property type="entry name" value="MFS general substrate transporter like domains"/>
    <property type="match status" value="2"/>
</dbReference>
<accession>A0A8S4G0D3</accession>
<dbReference type="InterPro" id="IPR050327">
    <property type="entry name" value="Proton-linked_MCT"/>
</dbReference>
<reference evidence="3" key="1">
    <citation type="submission" date="2020-11" db="EMBL/GenBank/DDBJ databases">
        <authorList>
            <person name="Whiteford S."/>
        </authorList>
    </citation>
    <scope>NUCLEOTIDE SEQUENCE</scope>
</reference>
<feature type="transmembrane region" description="Helical" evidence="2">
    <location>
        <begin position="332"/>
        <end position="352"/>
    </location>
</feature>
<keyword evidence="2" id="KW-1133">Transmembrane helix</keyword>
<protein>
    <submittedName>
        <fullName evidence="3">(diamondback moth) hypothetical protein</fullName>
    </submittedName>
</protein>
<evidence type="ECO:0000313" key="4">
    <source>
        <dbReference type="Proteomes" id="UP000653454"/>
    </source>
</evidence>
<feature type="transmembrane region" description="Helical" evidence="2">
    <location>
        <begin position="270"/>
        <end position="289"/>
    </location>
</feature>
<proteinExistence type="predicted"/>
<dbReference type="PANTHER" id="PTHR11360">
    <property type="entry name" value="MONOCARBOXYLATE TRANSPORTER"/>
    <property type="match status" value="1"/>
</dbReference>
<dbReference type="Proteomes" id="UP000653454">
    <property type="component" value="Unassembled WGS sequence"/>
</dbReference>
<keyword evidence="4" id="KW-1185">Reference proteome</keyword>
<dbReference type="EMBL" id="CAJHNJ030000052">
    <property type="protein sequence ID" value="CAG9132738.1"/>
    <property type="molecule type" value="Genomic_DNA"/>
</dbReference>
<dbReference type="GO" id="GO:0022857">
    <property type="term" value="F:transmembrane transporter activity"/>
    <property type="evidence" value="ECO:0007669"/>
    <property type="project" value="InterPro"/>
</dbReference>
<feature type="transmembrane region" description="Helical" evidence="2">
    <location>
        <begin position="50"/>
        <end position="76"/>
    </location>
</feature>
<comment type="caution">
    <text evidence="3">The sequence shown here is derived from an EMBL/GenBank/DDBJ whole genome shotgun (WGS) entry which is preliminary data.</text>
</comment>
<dbReference type="Pfam" id="PF07690">
    <property type="entry name" value="MFS_1"/>
    <property type="match status" value="1"/>
</dbReference>
<dbReference type="PANTHER" id="PTHR11360:SF312">
    <property type="entry name" value="KARMOISIN, ISOFORM B"/>
    <property type="match status" value="1"/>
</dbReference>
<feature type="transmembrane region" description="Helical" evidence="2">
    <location>
        <begin position="96"/>
        <end position="118"/>
    </location>
</feature>
<dbReference type="AlphaFoldDB" id="A0A8S4G0D3"/>
<feature type="transmembrane region" description="Helical" evidence="2">
    <location>
        <begin position="393"/>
        <end position="415"/>
    </location>
</feature>
<organism evidence="3 4">
    <name type="scientific">Plutella xylostella</name>
    <name type="common">Diamondback moth</name>
    <name type="synonym">Plutella maculipennis</name>
    <dbReference type="NCBI Taxonomy" id="51655"/>
    <lineage>
        <taxon>Eukaryota</taxon>
        <taxon>Metazoa</taxon>
        <taxon>Ecdysozoa</taxon>
        <taxon>Arthropoda</taxon>
        <taxon>Hexapoda</taxon>
        <taxon>Insecta</taxon>
        <taxon>Pterygota</taxon>
        <taxon>Neoptera</taxon>
        <taxon>Endopterygota</taxon>
        <taxon>Lepidoptera</taxon>
        <taxon>Glossata</taxon>
        <taxon>Ditrysia</taxon>
        <taxon>Yponomeutoidea</taxon>
        <taxon>Plutellidae</taxon>
        <taxon>Plutella</taxon>
    </lineage>
</organism>